<sequence length="115" mass="12682">MFTYLLYITSVFFTTSITTPPAPSSSCKYLLTSTQSNLGPLSAVINPCYPCLTLRSSFTHASRLNLHPPSTQGNHLPSMIAHIFCLQITDALVIFCRYHPSKVSRLAATSFALLR</sequence>
<feature type="chain" id="PRO_5041950733" description="Secreted protein" evidence="1">
    <location>
        <begin position="19"/>
        <end position="115"/>
    </location>
</feature>
<keyword evidence="1" id="KW-0732">Signal</keyword>
<name>A0AAD4ELY7_9AGAM</name>
<evidence type="ECO:0000256" key="1">
    <source>
        <dbReference type="SAM" id="SignalP"/>
    </source>
</evidence>
<feature type="signal peptide" evidence="1">
    <location>
        <begin position="1"/>
        <end position="18"/>
    </location>
</feature>
<dbReference type="GeneID" id="64672558"/>
<evidence type="ECO:0008006" key="4">
    <source>
        <dbReference type="Google" id="ProtNLM"/>
    </source>
</evidence>
<organism evidence="2 3">
    <name type="scientific">Suillus fuscotomentosus</name>
    <dbReference type="NCBI Taxonomy" id="1912939"/>
    <lineage>
        <taxon>Eukaryota</taxon>
        <taxon>Fungi</taxon>
        <taxon>Dikarya</taxon>
        <taxon>Basidiomycota</taxon>
        <taxon>Agaricomycotina</taxon>
        <taxon>Agaricomycetes</taxon>
        <taxon>Agaricomycetidae</taxon>
        <taxon>Boletales</taxon>
        <taxon>Suillineae</taxon>
        <taxon>Suillaceae</taxon>
        <taxon>Suillus</taxon>
    </lineage>
</organism>
<reference evidence="2" key="1">
    <citation type="journal article" date="2020" name="New Phytol.">
        <title>Comparative genomics reveals dynamic genome evolution in host specialist ectomycorrhizal fungi.</title>
        <authorList>
            <person name="Lofgren L.A."/>
            <person name="Nguyen N.H."/>
            <person name="Vilgalys R."/>
            <person name="Ruytinx J."/>
            <person name="Liao H.L."/>
            <person name="Branco S."/>
            <person name="Kuo A."/>
            <person name="LaButti K."/>
            <person name="Lipzen A."/>
            <person name="Andreopoulos W."/>
            <person name="Pangilinan J."/>
            <person name="Riley R."/>
            <person name="Hundley H."/>
            <person name="Na H."/>
            <person name="Barry K."/>
            <person name="Grigoriev I.V."/>
            <person name="Stajich J.E."/>
            <person name="Kennedy P.G."/>
        </authorList>
    </citation>
    <scope>NUCLEOTIDE SEQUENCE</scope>
    <source>
        <strain evidence="2">FC203</strain>
    </source>
</reference>
<keyword evidence="3" id="KW-1185">Reference proteome</keyword>
<dbReference type="RefSeq" id="XP_041234115.1">
    <property type="nucleotide sequence ID" value="XM_041378260.1"/>
</dbReference>
<gene>
    <name evidence="2" type="ORF">F5891DRAFT_993646</name>
</gene>
<protein>
    <recommendedName>
        <fullName evidence="4">Secreted protein</fullName>
    </recommendedName>
</protein>
<evidence type="ECO:0000313" key="3">
    <source>
        <dbReference type="Proteomes" id="UP001195769"/>
    </source>
</evidence>
<accession>A0AAD4ELY7</accession>
<comment type="caution">
    <text evidence="2">The sequence shown here is derived from an EMBL/GenBank/DDBJ whole genome shotgun (WGS) entry which is preliminary data.</text>
</comment>
<evidence type="ECO:0000313" key="2">
    <source>
        <dbReference type="EMBL" id="KAG1908540.1"/>
    </source>
</evidence>
<dbReference type="AlphaFoldDB" id="A0AAD4ELY7"/>
<dbReference type="Proteomes" id="UP001195769">
    <property type="component" value="Unassembled WGS sequence"/>
</dbReference>
<proteinExistence type="predicted"/>
<dbReference type="EMBL" id="JABBWK010000001">
    <property type="protein sequence ID" value="KAG1908540.1"/>
    <property type="molecule type" value="Genomic_DNA"/>
</dbReference>